<gene>
    <name evidence="3" type="ORF">XNOV1_A009195</name>
</gene>
<feature type="region of interest" description="Disordered" evidence="1">
    <location>
        <begin position="102"/>
        <end position="121"/>
    </location>
</feature>
<keyword evidence="4" id="KW-1185">Reference proteome</keyword>
<evidence type="ECO:0000313" key="3">
    <source>
        <dbReference type="EMBL" id="CAJ1052897.1"/>
    </source>
</evidence>
<evidence type="ECO:0000256" key="2">
    <source>
        <dbReference type="SAM" id="Phobius"/>
    </source>
</evidence>
<sequence length="158" mass="17184">MKNSVGQNQDYRGDVGGGLVPVVAGTVAVVLVVLVFLSVFLWIREHKPSTSVTEMLTVKCVSSSDAFEPPSVSVSPSAEIGQQEELVDLQYASISFSKNPTDLYSNMRPTQPSRQKEQQDVTEYAAVNVSRAVTTKRTRSPETGEDPTAVYSTVNKSR</sequence>
<keyword evidence="2" id="KW-0812">Transmembrane</keyword>
<keyword evidence="2" id="KW-1133">Transmembrane helix</keyword>
<keyword evidence="3" id="KW-0675">Receptor</keyword>
<organism evidence="3 4">
    <name type="scientific">Xyrichtys novacula</name>
    <name type="common">Pearly razorfish</name>
    <name type="synonym">Hemipteronotus novacula</name>
    <dbReference type="NCBI Taxonomy" id="13765"/>
    <lineage>
        <taxon>Eukaryota</taxon>
        <taxon>Metazoa</taxon>
        <taxon>Chordata</taxon>
        <taxon>Craniata</taxon>
        <taxon>Vertebrata</taxon>
        <taxon>Euteleostomi</taxon>
        <taxon>Actinopterygii</taxon>
        <taxon>Neopterygii</taxon>
        <taxon>Teleostei</taxon>
        <taxon>Neoteleostei</taxon>
        <taxon>Acanthomorphata</taxon>
        <taxon>Eupercaria</taxon>
        <taxon>Labriformes</taxon>
        <taxon>Labridae</taxon>
        <taxon>Xyrichtys</taxon>
    </lineage>
</organism>
<feature type="transmembrane region" description="Helical" evidence="2">
    <location>
        <begin position="20"/>
        <end position="43"/>
    </location>
</feature>
<reference evidence="3" key="1">
    <citation type="submission" date="2023-08" db="EMBL/GenBank/DDBJ databases">
        <authorList>
            <person name="Alioto T."/>
            <person name="Alioto T."/>
            <person name="Gomez Garrido J."/>
        </authorList>
    </citation>
    <scope>NUCLEOTIDE SEQUENCE</scope>
</reference>
<evidence type="ECO:0000256" key="1">
    <source>
        <dbReference type="SAM" id="MobiDB-lite"/>
    </source>
</evidence>
<proteinExistence type="predicted"/>
<dbReference type="EMBL" id="OY660866">
    <property type="protein sequence ID" value="CAJ1052897.1"/>
    <property type="molecule type" value="Genomic_DNA"/>
</dbReference>
<keyword evidence="2" id="KW-0472">Membrane</keyword>
<feature type="compositionally biased region" description="Polar residues" evidence="1">
    <location>
        <begin position="102"/>
        <end position="113"/>
    </location>
</feature>
<feature type="region of interest" description="Disordered" evidence="1">
    <location>
        <begin position="132"/>
        <end position="158"/>
    </location>
</feature>
<accession>A0AAV1EVJ6</accession>
<name>A0AAV1EVJ6_XYRNO</name>
<dbReference type="AlphaFoldDB" id="A0AAV1EVJ6"/>
<dbReference type="Proteomes" id="UP001178508">
    <property type="component" value="Chromosome 3"/>
</dbReference>
<protein>
    <submittedName>
        <fullName evidence="3">B-cell receptor CD22-like</fullName>
    </submittedName>
</protein>
<evidence type="ECO:0000313" key="4">
    <source>
        <dbReference type="Proteomes" id="UP001178508"/>
    </source>
</evidence>